<evidence type="ECO:0000259" key="17">
    <source>
        <dbReference type="SMART" id="SM00559"/>
    </source>
</evidence>
<comment type="similarity">
    <text evidence="3">Belongs to the ku70 family.</text>
</comment>
<feature type="region of interest" description="Disordered" evidence="16">
    <location>
        <begin position="544"/>
        <end position="574"/>
    </location>
</feature>
<keyword evidence="12" id="KW-0233">DNA recombination</keyword>
<dbReference type="InterPro" id="IPR016194">
    <property type="entry name" value="SPOC-like_C_dom_sf"/>
</dbReference>
<gene>
    <name evidence="18" type="ORF">POCULU_LOCUS3878</name>
</gene>
<keyword evidence="7" id="KW-0378">Hydrolase</keyword>
<dbReference type="GO" id="GO:0003690">
    <property type="term" value="F:double-stranded DNA binding"/>
    <property type="evidence" value="ECO:0007669"/>
    <property type="project" value="TreeGrafter"/>
</dbReference>
<evidence type="ECO:0000256" key="8">
    <source>
        <dbReference type="ARBA" id="ARBA00022806"/>
    </source>
</evidence>
<sequence length="629" mass="70615">MSGINSSWDSFREALDSDDEFEGDELLQQIATNRDAIVFLIDYSPSTMTATTDTNEPFVKAVFSCVQTVMLRRIMDRTNDLIGVVVYGTEGHENALDYENITVVESLNPLDLPAIQKIKPLAKNVSDGGVDLQQQFGTPSTNYELANAFLVCNNLFEQIEKKALKRKRVFLVTDEDNPHGLDGPRRSAALTRARDLQERGVELHLFSVSKGDEPFNFEAFYAELIGIDKYNHVATRKSFEELLAVILKRESPRRATFSTLLRLFGDDARLHIGVKGYPLALARNRPGHTWACAMGGENKPVQGRATYICSDTNQPLMEEDMKGYLLYGGEKIVFTNEEQKAIKSTGDIGFTLIGFKPEDKYKLYYHFTSPYFLYPDEEAYKGSTRTFAALHKQMLEMKKIAVCSFKQRAQATPYLCVLKPQAEMLDENGRQVMPPGFVVVRIPYKDDVRPTPKQAEEPIRASDDFIDACLPVIEDLTIRRGYRPDSFTNPALAKFYHVLAEIALGEELEEQPKDNTIPKYRGMHRRVGEKIKVFNSKISEAVEAEASTTTASTSSSASRSTSRTISRSTSNASDASNLQELWEAGRLDRATVAQLKEFLTQAGITPERRKADLLRQVQQYFQAGSSSAT</sequence>
<dbReference type="Proteomes" id="UP000789572">
    <property type="component" value="Unassembled WGS sequence"/>
</dbReference>
<keyword evidence="14" id="KW-0539">Nucleus</keyword>
<dbReference type="SUPFAM" id="SSF68906">
    <property type="entry name" value="SAP domain"/>
    <property type="match status" value="1"/>
</dbReference>
<dbReference type="Gene3D" id="3.40.50.410">
    <property type="entry name" value="von Willebrand factor, type A domain"/>
    <property type="match status" value="1"/>
</dbReference>
<evidence type="ECO:0000256" key="7">
    <source>
        <dbReference type="ARBA" id="ARBA00022801"/>
    </source>
</evidence>
<dbReference type="Pfam" id="PF03731">
    <property type="entry name" value="Ku_N"/>
    <property type="match status" value="1"/>
</dbReference>
<dbReference type="Pfam" id="PF02735">
    <property type="entry name" value="Ku"/>
    <property type="match status" value="1"/>
</dbReference>
<feature type="domain" description="Ku" evidence="17">
    <location>
        <begin position="312"/>
        <end position="459"/>
    </location>
</feature>
<dbReference type="OrthoDB" id="3249161at2759"/>
<dbReference type="SUPFAM" id="SSF53300">
    <property type="entry name" value="vWA-like"/>
    <property type="match status" value="1"/>
</dbReference>
<protein>
    <recommendedName>
        <fullName evidence="4">ATP-dependent DNA helicase II subunit 1</fullName>
    </recommendedName>
    <alternativeName>
        <fullName evidence="15">ATP-dependent DNA helicase II subunit Ku70</fullName>
    </alternativeName>
</protein>
<evidence type="ECO:0000256" key="14">
    <source>
        <dbReference type="ARBA" id="ARBA00023242"/>
    </source>
</evidence>
<dbReference type="Gene3D" id="4.10.970.10">
    <property type="entry name" value="Ku70, bridge and pillars"/>
    <property type="match status" value="1"/>
</dbReference>
<dbReference type="InterPro" id="IPR036361">
    <property type="entry name" value="SAP_dom_sf"/>
</dbReference>
<evidence type="ECO:0000256" key="5">
    <source>
        <dbReference type="ARBA" id="ARBA00022741"/>
    </source>
</evidence>
<evidence type="ECO:0000256" key="11">
    <source>
        <dbReference type="ARBA" id="ARBA00023125"/>
    </source>
</evidence>
<dbReference type="GO" id="GO:0000781">
    <property type="term" value="C:chromosome, telomeric region"/>
    <property type="evidence" value="ECO:0007669"/>
    <property type="project" value="UniProtKB-SubCell"/>
</dbReference>
<evidence type="ECO:0000256" key="1">
    <source>
        <dbReference type="ARBA" id="ARBA00004123"/>
    </source>
</evidence>
<keyword evidence="5" id="KW-0547">Nucleotide-binding</keyword>
<keyword evidence="6" id="KW-0227">DNA damage</keyword>
<dbReference type="GO" id="GO:0006310">
    <property type="term" value="P:DNA recombination"/>
    <property type="evidence" value="ECO:0007669"/>
    <property type="project" value="UniProtKB-KW"/>
</dbReference>
<proteinExistence type="inferred from homology"/>
<dbReference type="PANTHER" id="PTHR12604:SF2">
    <property type="entry name" value="X-RAY REPAIR CROSS-COMPLEMENTING PROTEIN 6"/>
    <property type="match status" value="1"/>
</dbReference>
<evidence type="ECO:0000256" key="16">
    <source>
        <dbReference type="SAM" id="MobiDB-lite"/>
    </source>
</evidence>
<evidence type="ECO:0000256" key="2">
    <source>
        <dbReference type="ARBA" id="ARBA00004574"/>
    </source>
</evidence>
<organism evidence="18 19">
    <name type="scientific">Paraglomus occultum</name>
    <dbReference type="NCBI Taxonomy" id="144539"/>
    <lineage>
        <taxon>Eukaryota</taxon>
        <taxon>Fungi</taxon>
        <taxon>Fungi incertae sedis</taxon>
        <taxon>Mucoromycota</taxon>
        <taxon>Glomeromycotina</taxon>
        <taxon>Glomeromycetes</taxon>
        <taxon>Paraglomerales</taxon>
        <taxon>Paraglomeraceae</taxon>
        <taxon>Paraglomus</taxon>
    </lineage>
</organism>
<dbReference type="GO" id="GO:0006303">
    <property type="term" value="P:double-strand break repair via nonhomologous end joining"/>
    <property type="evidence" value="ECO:0007669"/>
    <property type="project" value="InterPro"/>
</dbReference>
<dbReference type="Pfam" id="PF03730">
    <property type="entry name" value="Ku_C"/>
    <property type="match status" value="1"/>
</dbReference>
<dbReference type="Gene3D" id="1.10.720.30">
    <property type="entry name" value="SAP domain"/>
    <property type="match status" value="1"/>
</dbReference>
<dbReference type="GO" id="GO:0003684">
    <property type="term" value="F:damaged DNA binding"/>
    <property type="evidence" value="ECO:0007669"/>
    <property type="project" value="InterPro"/>
</dbReference>
<keyword evidence="11" id="KW-0238">DNA-binding</keyword>
<dbReference type="CDD" id="cd00788">
    <property type="entry name" value="KU70"/>
    <property type="match status" value="1"/>
</dbReference>
<evidence type="ECO:0000256" key="9">
    <source>
        <dbReference type="ARBA" id="ARBA00022840"/>
    </source>
</evidence>
<evidence type="ECO:0000256" key="6">
    <source>
        <dbReference type="ARBA" id="ARBA00022763"/>
    </source>
</evidence>
<dbReference type="SUPFAM" id="SSF100939">
    <property type="entry name" value="SPOC domain-like"/>
    <property type="match status" value="1"/>
</dbReference>
<evidence type="ECO:0000256" key="13">
    <source>
        <dbReference type="ARBA" id="ARBA00023204"/>
    </source>
</evidence>
<dbReference type="GO" id="GO:0042162">
    <property type="term" value="F:telomeric DNA binding"/>
    <property type="evidence" value="ECO:0007669"/>
    <property type="project" value="InterPro"/>
</dbReference>
<dbReference type="AlphaFoldDB" id="A0A9N9FDA9"/>
<dbReference type="Gene3D" id="2.40.290.10">
    <property type="match status" value="1"/>
</dbReference>
<dbReference type="InterPro" id="IPR005160">
    <property type="entry name" value="Ku_C"/>
</dbReference>
<dbReference type="Gene3D" id="1.10.1600.10">
    <property type="match status" value="1"/>
</dbReference>
<dbReference type="GO" id="GO:0043564">
    <property type="term" value="C:Ku70:Ku80 complex"/>
    <property type="evidence" value="ECO:0007669"/>
    <property type="project" value="InterPro"/>
</dbReference>
<reference evidence="18" key="1">
    <citation type="submission" date="2021-06" db="EMBL/GenBank/DDBJ databases">
        <authorList>
            <person name="Kallberg Y."/>
            <person name="Tangrot J."/>
            <person name="Rosling A."/>
        </authorList>
    </citation>
    <scope>NUCLEOTIDE SEQUENCE</scope>
    <source>
        <strain evidence="18">IA702</strain>
    </source>
</reference>
<keyword evidence="13" id="KW-0234">DNA repair</keyword>
<dbReference type="CDD" id="cd01458">
    <property type="entry name" value="vWA_ku"/>
    <property type="match status" value="1"/>
</dbReference>
<evidence type="ECO:0000313" key="19">
    <source>
        <dbReference type="Proteomes" id="UP000789572"/>
    </source>
</evidence>
<dbReference type="EMBL" id="CAJVPJ010000462">
    <property type="protein sequence ID" value="CAG8527209.1"/>
    <property type="molecule type" value="Genomic_DNA"/>
</dbReference>
<accession>A0A9N9FDA9</accession>
<dbReference type="PANTHER" id="PTHR12604">
    <property type="entry name" value="KU AUTOANTIGEN DNA HELICASE"/>
    <property type="match status" value="1"/>
</dbReference>
<dbReference type="InterPro" id="IPR036465">
    <property type="entry name" value="vWFA_dom_sf"/>
</dbReference>
<name>A0A9N9FDA9_9GLOM</name>
<dbReference type="InterPro" id="IPR027388">
    <property type="entry name" value="Ku70_bridge/pillars_dom_sf"/>
</dbReference>
<keyword evidence="9" id="KW-0067">ATP-binding</keyword>
<evidence type="ECO:0000256" key="15">
    <source>
        <dbReference type="ARBA" id="ARBA00031811"/>
    </source>
</evidence>
<keyword evidence="19" id="KW-1185">Reference proteome</keyword>
<keyword evidence="10" id="KW-0779">Telomere</keyword>
<comment type="caution">
    <text evidence="18">The sequence shown here is derived from an EMBL/GenBank/DDBJ whole genome shotgun (WGS) entry which is preliminary data.</text>
</comment>
<dbReference type="GO" id="GO:0005524">
    <property type="term" value="F:ATP binding"/>
    <property type="evidence" value="ECO:0007669"/>
    <property type="project" value="UniProtKB-KW"/>
</dbReference>
<keyword evidence="8" id="KW-0347">Helicase</keyword>
<keyword evidence="10" id="KW-0158">Chromosome</keyword>
<dbReference type="InterPro" id="IPR005161">
    <property type="entry name" value="Ku_N"/>
</dbReference>
<dbReference type="NCBIfam" id="TIGR00578">
    <property type="entry name" value="ku70"/>
    <property type="match status" value="1"/>
</dbReference>
<dbReference type="PIRSF" id="PIRSF003033">
    <property type="entry name" value="Ku70"/>
    <property type="match status" value="1"/>
</dbReference>
<evidence type="ECO:0000256" key="4">
    <source>
        <dbReference type="ARBA" id="ARBA00021796"/>
    </source>
</evidence>
<comment type="subcellular location">
    <subcellularLocation>
        <location evidence="2">Chromosome</location>
        <location evidence="2">Telomere</location>
    </subcellularLocation>
    <subcellularLocation>
        <location evidence="1">Nucleus</location>
    </subcellularLocation>
</comment>
<feature type="compositionally biased region" description="Low complexity" evidence="16">
    <location>
        <begin position="544"/>
        <end position="573"/>
    </location>
</feature>
<dbReference type="GO" id="GO:0000723">
    <property type="term" value="P:telomere maintenance"/>
    <property type="evidence" value="ECO:0007669"/>
    <property type="project" value="InterPro"/>
</dbReference>
<dbReference type="InterPro" id="IPR047087">
    <property type="entry name" value="KU70_core_dom"/>
</dbReference>
<dbReference type="GO" id="GO:0003678">
    <property type="term" value="F:DNA helicase activity"/>
    <property type="evidence" value="ECO:0007669"/>
    <property type="project" value="InterPro"/>
</dbReference>
<evidence type="ECO:0000313" key="18">
    <source>
        <dbReference type="EMBL" id="CAG8527209.1"/>
    </source>
</evidence>
<dbReference type="InterPro" id="IPR006164">
    <property type="entry name" value="DNA_bd_Ku70/Ku80"/>
</dbReference>
<dbReference type="GO" id="GO:0016787">
    <property type="term" value="F:hydrolase activity"/>
    <property type="evidence" value="ECO:0007669"/>
    <property type="project" value="UniProtKB-KW"/>
</dbReference>
<evidence type="ECO:0000256" key="3">
    <source>
        <dbReference type="ARBA" id="ARBA00005240"/>
    </source>
</evidence>
<evidence type="ECO:0000256" key="12">
    <source>
        <dbReference type="ARBA" id="ARBA00023172"/>
    </source>
</evidence>
<dbReference type="SMART" id="SM00559">
    <property type="entry name" value="Ku78"/>
    <property type="match status" value="1"/>
</dbReference>
<evidence type="ECO:0000256" key="10">
    <source>
        <dbReference type="ARBA" id="ARBA00022895"/>
    </source>
</evidence>
<dbReference type="InterPro" id="IPR006165">
    <property type="entry name" value="Ku70"/>
</dbReference>